<evidence type="ECO:0000313" key="1">
    <source>
        <dbReference type="EMBL" id="OGN08862.1"/>
    </source>
</evidence>
<name>A0A1F8F6T1_9BACT</name>
<accession>A0A1F8F6T1</accession>
<gene>
    <name evidence="1" type="ORF">A3J46_03150</name>
</gene>
<evidence type="ECO:0000313" key="2">
    <source>
        <dbReference type="Proteomes" id="UP000177167"/>
    </source>
</evidence>
<comment type="caution">
    <text evidence="1">The sequence shown here is derived from an EMBL/GenBank/DDBJ whole genome shotgun (WGS) entry which is preliminary data.</text>
</comment>
<dbReference type="AlphaFoldDB" id="A0A1F8F6T1"/>
<proteinExistence type="predicted"/>
<protein>
    <submittedName>
        <fullName evidence="1">Uncharacterized protein</fullName>
    </submittedName>
</protein>
<dbReference type="Proteomes" id="UP000177167">
    <property type="component" value="Unassembled WGS sequence"/>
</dbReference>
<reference evidence="1 2" key="1">
    <citation type="journal article" date="2016" name="Nat. Commun.">
        <title>Thousands of microbial genomes shed light on interconnected biogeochemical processes in an aquifer system.</title>
        <authorList>
            <person name="Anantharaman K."/>
            <person name="Brown C.T."/>
            <person name="Hug L.A."/>
            <person name="Sharon I."/>
            <person name="Castelle C.J."/>
            <person name="Probst A.J."/>
            <person name="Thomas B.C."/>
            <person name="Singh A."/>
            <person name="Wilkins M.J."/>
            <person name="Karaoz U."/>
            <person name="Brodie E.L."/>
            <person name="Williams K.H."/>
            <person name="Hubbard S.S."/>
            <person name="Banfield J.F."/>
        </authorList>
    </citation>
    <scope>NUCLEOTIDE SEQUENCE [LARGE SCALE GENOMIC DNA]</scope>
</reference>
<sequence>MTLERVAHYLLHWQIVVNPLPWRVVSNWTYEVTASNDAVVAKCQKHEEAMGIIQLAEKINRESGADDWPVSEATENIRDLLVLSHEERCNHPLGHSENLSVSCMRPKGHQGPHKGI</sequence>
<organism evidence="1 2">
    <name type="scientific">Candidatus Yanofskybacteria bacterium RIFCSPHIGHO2_02_FULL_41_11</name>
    <dbReference type="NCBI Taxonomy" id="1802675"/>
    <lineage>
        <taxon>Bacteria</taxon>
        <taxon>Candidatus Yanofskyibacteriota</taxon>
    </lineage>
</organism>
<dbReference type="EMBL" id="MGJP01000051">
    <property type="protein sequence ID" value="OGN08862.1"/>
    <property type="molecule type" value="Genomic_DNA"/>
</dbReference>